<accession>A0A2S5DKH1</accession>
<dbReference type="Pfam" id="PF06500">
    <property type="entry name" value="FrsA-like"/>
    <property type="match status" value="1"/>
</dbReference>
<dbReference type="PANTHER" id="PTHR22946">
    <property type="entry name" value="DIENELACTONE HYDROLASE DOMAIN-CONTAINING PROTEIN-RELATED"/>
    <property type="match status" value="1"/>
</dbReference>
<keyword evidence="3" id="KW-1185">Reference proteome</keyword>
<evidence type="ECO:0008006" key="4">
    <source>
        <dbReference type="Google" id="ProtNLM"/>
    </source>
</evidence>
<dbReference type="Gene3D" id="3.40.50.1820">
    <property type="entry name" value="alpha/beta hydrolase"/>
    <property type="match status" value="1"/>
</dbReference>
<dbReference type="InterPro" id="IPR029058">
    <property type="entry name" value="AB_hydrolase_fold"/>
</dbReference>
<evidence type="ECO:0000313" key="2">
    <source>
        <dbReference type="EMBL" id="POZ63595.1"/>
    </source>
</evidence>
<proteinExistence type="predicted"/>
<dbReference type="SUPFAM" id="SSF53474">
    <property type="entry name" value="alpha/beta-Hydrolases"/>
    <property type="match status" value="1"/>
</dbReference>
<keyword evidence="1" id="KW-0378">Hydrolase</keyword>
<sequence length="372" mass="40618">MFTFPLDCRALFEERRRQFAAWGIPRRLIQTVESRINDVWFEGPGGWCREWAREAEIACARRNWLLAAHLYGAACFPVANTPLRREAMRMQTECFLRAAADFPCSFDRLAQPGLGVVHLYQPHGAGAWPLVCVSGGVDTGKMALHRMALALALLGRFRVLAMDMPGTGESARSLRPDAENDYRAWLDHFAGEGRRALLGISFGGHWAAKLALMGEVDAAVNLGGPLIGASELEADHAADLPNGMTGIVAHALGLPAMPSRQEVVARLQAFSLRRQGCLERAGGSPLLVVNGEADPYVPAEETETFRSRPRTEVWRFAGLGHCAAERLPRIAPGMIAWLRLRLHGAHAGNRLGYGLATRFLPRLCLPAASGKG</sequence>
<organism evidence="2 3">
    <name type="scientific">Chromobacterium alticapitis</name>
    <dbReference type="NCBI Taxonomy" id="2073169"/>
    <lineage>
        <taxon>Bacteria</taxon>
        <taxon>Pseudomonadati</taxon>
        <taxon>Pseudomonadota</taxon>
        <taxon>Betaproteobacteria</taxon>
        <taxon>Neisseriales</taxon>
        <taxon>Chromobacteriaceae</taxon>
        <taxon>Chromobacterium</taxon>
    </lineage>
</organism>
<dbReference type="InterPro" id="IPR010520">
    <property type="entry name" value="FrsA-like"/>
</dbReference>
<evidence type="ECO:0000313" key="3">
    <source>
        <dbReference type="Proteomes" id="UP000237082"/>
    </source>
</evidence>
<dbReference type="EMBL" id="PQWB01000011">
    <property type="protein sequence ID" value="POZ63595.1"/>
    <property type="molecule type" value="Genomic_DNA"/>
</dbReference>
<protein>
    <recommendedName>
        <fullName evidence="4">Alpha/beta hydrolase</fullName>
    </recommendedName>
</protein>
<dbReference type="RefSeq" id="WP_103901212.1">
    <property type="nucleotide sequence ID" value="NZ_PQWB01000011.1"/>
</dbReference>
<gene>
    <name evidence="2" type="ORF">C2I19_02895</name>
</gene>
<dbReference type="AlphaFoldDB" id="A0A2S5DKH1"/>
<evidence type="ECO:0000256" key="1">
    <source>
        <dbReference type="ARBA" id="ARBA00022801"/>
    </source>
</evidence>
<dbReference type="Proteomes" id="UP000237082">
    <property type="component" value="Unassembled WGS sequence"/>
</dbReference>
<dbReference type="InterPro" id="IPR050261">
    <property type="entry name" value="FrsA_esterase"/>
</dbReference>
<dbReference type="GO" id="GO:0052689">
    <property type="term" value="F:carboxylic ester hydrolase activity"/>
    <property type="evidence" value="ECO:0007669"/>
    <property type="project" value="UniProtKB-ARBA"/>
</dbReference>
<dbReference type="PANTHER" id="PTHR22946:SF9">
    <property type="entry name" value="POLYKETIDE TRANSFERASE AF380"/>
    <property type="match status" value="1"/>
</dbReference>
<name>A0A2S5DKH1_9NEIS</name>
<dbReference type="OrthoDB" id="8587800at2"/>
<comment type="caution">
    <text evidence="2">The sequence shown here is derived from an EMBL/GenBank/DDBJ whole genome shotgun (WGS) entry which is preliminary data.</text>
</comment>
<reference evidence="3" key="1">
    <citation type="submission" date="2018-02" db="EMBL/GenBank/DDBJ databases">
        <authorList>
            <person name="O'Hara-Hanley K."/>
            <person name="Soby S."/>
        </authorList>
    </citation>
    <scope>NUCLEOTIDE SEQUENCE [LARGE SCALE GENOMIC DNA]</scope>
    <source>
        <strain evidence="3">MWU14-2602</strain>
    </source>
</reference>